<reference evidence="2" key="1">
    <citation type="journal article" date="2017" name="Nat. Ecol. Evol.">
        <title>Genome expansion and lineage-specific genetic innovations in the forest pathogenic fungi Armillaria.</title>
        <authorList>
            <person name="Sipos G."/>
            <person name="Prasanna A.N."/>
            <person name="Walter M.C."/>
            <person name="O'Connor E."/>
            <person name="Balint B."/>
            <person name="Krizsan K."/>
            <person name="Kiss B."/>
            <person name="Hess J."/>
            <person name="Varga T."/>
            <person name="Slot J."/>
            <person name="Riley R."/>
            <person name="Boka B."/>
            <person name="Rigling D."/>
            <person name="Barry K."/>
            <person name="Lee J."/>
            <person name="Mihaltcheva S."/>
            <person name="LaButti K."/>
            <person name="Lipzen A."/>
            <person name="Waldron R."/>
            <person name="Moloney N.M."/>
            <person name="Sperisen C."/>
            <person name="Kredics L."/>
            <person name="Vagvoelgyi C."/>
            <person name="Patrignani A."/>
            <person name="Fitzpatrick D."/>
            <person name="Nagy I."/>
            <person name="Doyle S."/>
            <person name="Anderson J.B."/>
            <person name="Grigoriev I.V."/>
            <person name="Gueldener U."/>
            <person name="Muensterkoetter M."/>
            <person name="Nagy L.G."/>
        </authorList>
    </citation>
    <scope>NUCLEOTIDE SEQUENCE [LARGE SCALE GENOMIC DNA]</scope>
    <source>
        <strain evidence="2">28-4</strain>
    </source>
</reference>
<dbReference type="STRING" id="1076256.A0A2H3BX38"/>
<name>A0A2H3BX38_9AGAR</name>
<dbReference type="AlphaFoldDB" id="A0A2H3BX38"/>
<accession>A0A2H3BX38</accession>
<protein>
    <submittedName>
        <fullName evidence="1">Uncharacterized protein</fullName>
    </submittedName>
</protein>
<dbReference type="Proteomes" id="UP000218334">
    <property type="component" value="Unassembled WGS sequence"/>
</dbReference>
<keyword evidence="2" id="KW-1185">Reference proteome</keyword>
<evidence type="ECO:0000313" key="2">
    <source>
        <dbReference type="Proteomes" id="UP000218334"/>
    </source>
</evidence>
<dbReference type="EMBL" id="KZ293420">
    <property type="protein sequence ID" value="PBK73554.1"/>
    <property type="molecule type" value="Genomic_DNA"/>
</dbReference>
<gene>
    <name evidence="1" type="ORF">ARMSODRAFT_1081732</name>
</gene>
<organism evidence="1 2">
    <name type="scientific">Armillaria solidipes</name>
    <dbReference type="NCBI Taxonomy" id="1076256"/>
    <lineage>
        <taxon>Eukaryota</taxon>
        <taxon>Fungi</taxon>
        <taxon>Dikarya</taxon>
        <taxon>Basidiomycota</taxon>
        <taxon>Agaricomycotina</taxon>
        <taxon>Agaricomycetes</taxon>
        <taxon>Agaricomycetidae</taxon>
        <taxon>Agaricales</taxon>
        <taxon>Marasmiineae</taxon>
        <taxon>Physalacriaceae</taxon>
        <taxon>Armillaria</taxon>
    </lineage>
</organism>
<evidence type="ECO:0000313" key="1">
    <source>
        <dbReference type="EMBL" id="PBK73554.1"/>
    </source>
</evidence>
<proteinExistence type="predicted"/>
<sequence length="321" mass="34639">MPERLPPNPFNSFSDEHAAYESCLNLEAAGASLLKPQSCSTVQIHPRSPGLRSPSKGFLARDISSCDDNAEFLAGLSYLYVMGVIGTFRNPKGPGAIPTPQSDHSLGPLQDNVEALLSQPTANAEKLALAGDHYRCIFGWGEERRRNTILAHIFGQSTTDNIVVGGLTDAAQRKLAWATSSTDVVGRFTCISAIQELNIHRAENTFTISPEFHGPFDELQFSLHSVGPDTYEIHTYPSDLNAEYGLPDRVTLKDATCGKIPLPSRRYFQLHDACASFGGGRGCGTAIPGFGRRTGLWRVPLPFVFGTLITFGGGTEAGGHC</sequence>